<keyword evidence="7" id="KW-1185">Reference proteome</keyword>
<dbReference type="SUPFAM" id="SSF88659">
    <property type="entry name" value="Sigma3 and sigma4 domains of RNA polymerase sigma factors"/>
    <property type="match status" value="1"/>
</dbReference>
<dbReference type="Gene3D" id="1.10.1740.10">
    <property type="match status" value="1"/>
</dbReference>
<dbReference type="PANTHER" id="PTHR43133">
    <property type="entry name" value="RNA POLYMERASE ECF-TYPE SIGMA FACTO"/>
    <property type="match status" value="1"/>
</dbReference>
<evidence type="ECO:0000259" key="5">
    <source>
        <dbReference type="Pfam" id="PF04545"/>
    </source>
</evidence>
<dbReference type="InterPro" id="IPR014284">
    <property type="entry name" value="RNA_pol_sigma-70_dom"/>
</dbReference>
<dbReference type="SUPFAM" id="SSF88946">
    <property type="entry name" value="Sigma2 domain of RNA polymerase sigma factors"/>
    <property type="match status" value="1"/>
</dbReference>
<keyword evidence="3" id="KW-0731">Sigma factor</keyword>
<gene>
    <name evidence="6" type="ORF">HNQ92_001884</name>
</gene>
<dbReference type="InterPro" id="IPR036388">
    <property type="entry name" value="WH-like_DNA-bd_sf"/>
</dbReference>
<dbReference type="InterPro" id="IPR007630">
    <property type="entry name" value="RNA_pol_sigma70_r4"/>
</dbReference>
<evidence type="ECO:0000256" key="4">
    <source>
        <dbReference type="ARBA" id="ARBA00023163"/>
    </source>
</evidence>
<dbReference type="NCBIfam" id="TIGR02937">
    <property type="entry name" value="sigma70-ECF"/>
    <property type="match status" value="1"/>
</dbReference>
<feature type="domain" description="RNA polymerase sigma-70 region 4" evidence="5">
    <location>
        <begin position="132"/>
        <end position="180"/>
    </location>
</feature>
<evidence type="ECO:0000313" key="6">
    <source>
        <dbReference type="EMBL" id="MBB5283758.1"/>
    </source>
</evidence>
<dbReference type="Pfam" id="PF04545">
    <property type="entry name" value="Sigma70_r4"/>
    <property type="match status" value="1"/>
</dbReference>
<keyword evidence="2" id="KW-0805">Transcription regulation</keyword>
<dbReference type="GO" id="GO:0016987">
    <property type="term" value="F:sigma factor activity"/>
    <property type="evidence" value="ECO:0007669"/>
    <property type="project" value="UniProtKB-KW"/>
</dbReference>
<dbReference type="CDD" id="cd06171">
    <property type="entry name" value="Sigma70_r4"/>
    <property type="match status" value="1"/>
</dbReference>
<dbReference type="Gene3D" id="1.10.10.10">
    <property type="entry name" value="Winged helix-like DNA-binding domain superfamily/Winged helix DNA-binding domain"/>
    <property type="match status" value="1"/>
</dbReference>
<dbReference type="InterPro" id="IPR039425">
    <property type="entry name" value="RNA_pol_sigma-70-like"/>
</dbReference>
<dbReference type="AlphaFoldDB" id="A0A840TUM0"/>
<evidence type="ECO:0000256" key="3">
    <source>
        <dbReference type="ARBA" id="ARBA00023082"/>
    </source>
</evidence>
<dbReference type="Proteomes" id="UP000557307">
    <property type="component" value="Unassembled WGS sequence"/>
</dbReference>
<organism evidence="6 7">
    <name type="scientific">Rhabdobacter roseus</name>
    <dbReference type="NCBI Taxonomy" id="1655419"/>
    <lineage>
        <taxon>Bacteria</taxon>
        <taxon>Pseudomonadati</taxon>
        <taxon>Bacteroidota</taxon>
        <taxon>Cytophagia</taxon>
        <taxon>Cytophagales</taxon>
        <taxon>Cytophagaceae</taxon>
        <taxon>Rhabdobacter</taxon>
    </lineage>
</organism>
<evidence type="ECO:0000256" key="1">
    <source>
        <dbReference type="ARBA" id="ARBA00010641"/>
    </source>
</evidence>
<accession>A0A840TUM0</accession>
<reference evidence="6 7" key="1">
    <citation type="submission" date="2020-08" db="EMBL/GenBank/DDBJ databases">
        <title>Genomic Encyclopedia of Type Strains, Phase IV (KMG-IV): sequencing the most valuable type-strain genomes for metagenomic binning, comparative biology and taxonomic classification.</title>
        <authorList>
            <person name="Goeker M."/>
        </authorList>
    </citation>
    <scope>NUCLEOTIDE SEQUENCE [LARGE SCALE GENOMIC DNA]</scope>
    <source>
        <strain evidence="6 7">DSM 105074</strain>
    </source>
</reference>
<comment type="similarity">
    <text evidence="1">Belongs to the sigma-70 factor family. ECF subfamily.</text>
</comment>
<dbReference type="RefSeq" id="WP_184173424.1">
    <property type="nucleotide sequence ID" value="NZ_JACHGF010000002.1"/>
</dbReference>
<proteinExistence type="inferred from homology"/>
<dbReference type="GO" id="GO:0006352">
    <property type="term" value="P:DNA-templated transcription initiation"/>
    <property type="evidence" value="ECO:0007669"/>
    <property type="project" value="InterPro"/>
</dbReference>
<dbReference type="PANTHER" id="PTHR43133:SF46">
    <property type="entry name" value="RNA POLYMERASE SIGMA-70 FACTOR ECF SUBFAMILY"/>
    <property type="match status" value="1"/>
</dbReference>
<comment type="caution">
    <text evidence="6">The sequence shown here is derived from an EMBL/GenBank/DDBJ whole genome shotgun (WGS) entry which is preliminary data.</text>
</comment>
<dbReference type="InterPro" id="IPR013325">
    <property type="entry name" value="RNA_pol_sigma_r2"/>
</dbReference>
<evidence type="ECO:0000313" key="7">
    <source>
        <dbReference type="Proteomes" id="UP000557307"/>
    </source>
</evidence>
<dbReference type="EMBL" id="JACHGF010000002">
    <property type="protein sequence ID" value="MBB5283758.1"/>
    <property type="molecule type" value="Genomic_DNA"/>
</dbReference>
<name>A0A840TUM0_9BACT</name>
<keyword evidence="4" id="KW-0804">Transcription</keyword>
<protein>
    <submittedName>
        <fullName evidence="6">RNA polymerase sigma factor (Sigma-70 family)</fullName>
    </submittedName>
</protein>
<dbReference type="InterPro" id="IPR013324">
    <property type="entry name" value="RNA_pol_sigma_r3/r4-like"/>
</dbReference>
<evidence type="ECO:0000256" key="2">
    <source>
        <dbReference type="ARBA" id="ARBA00023015"/>
    </source>
</evidence>
<sequence>MIASQTDDLTLWRLLCEGDEDAFEQIMGRYYRTLFRYGVRIWADEDRVRDSIQEIFLDIWARRALLKQVRSVHFYLIKALRNRLLYERRQQKTVNLSADWPEGEAFVSELTIEHDLINTEEVRLRAQKLETLLNSLPPRQREIIHLRFFQDLTHDEIAEIMALNRQSVYNLLHETLRKLRGLWGVLLLIGSYLTRRELGA</sequence>